<dbReference type="Proteomes" id="UP000807825">
    <property type="component" value="Unassembled WGS sequence"/>
</dbReference>
<evidence type="ECO:0000313" key="1">
    <source>
        <dbReference type="EMBL" id="MBI5250870.1"/>
    </source>
</evidence>
<protein>
    <submittedName>
        <fullName evidence="1">Uncharacterized protein</fullName>
    </submittedName>
</protein>
<dbReference type="Gene3D" id="3.10.520.10">
    <property type="entry name" value="ApbE-like domains"/>
    <property type="match status" value="1"/>
</dbReference>
<evidence type="ECO:0000313" key="2">
    <source>
        <dbReference type="Proteomes" id="UP000807825"/>
    </source>
</evidence>
<sequence length="258" mass="27740">MKKTGPDKTGLGAMPSIYDIYERKNYRNKIPLAQSVSFEVEVRETNLYIQAHGDLSAKAKDSVFRYRYQIEEYLRQHPAFRETTVPIQIYASAPEIVRYADLSSRCTGVAPMCCLGGAIADFVGRDLSADSANIIVSSGGDSYIRSSYPLDVRIYAGESPIHDRLILALPAYKGCFGISTYAPDRGVNSITVISRSACWASAFAADIGLRLSGGEKLASVLNRVADYTDVGGVIVITGSTVVVGGEMVLRSANGSSAG</sequence>
<name>A0A9D6V580_9BACT</name>
<reference evidence="1" key="1">
    <citation type="submission" date="2020-07" db="EMBL/GenBank/DDBJ databases">
        <title>Huge and variable diversity of episymbiotic CPR bacteria and DPANN archaea in groundwater ecosystems.</title>
        <authorList>
            <person name="He C.Y."/>
            <person name="Keren R."/>
            <person name="Whittaker M."/>
            <person name="Farag I.F."/>
            <person name="Doudna J."/>
            <person name="Cate J.H.D."/>
            <person name="Banfield J.F."/>
        </authorList>
    </citation>
    <scope>NUCLEOTIDE SEQUENCE</scope>
    <source>
        <strain evidence="1">NC_groundwater_1664_Pr3_B-0.1um_52_9</strain>
    </source>
</reference>
<comment type="caution">
    <text evidence="1">The sequence shown here is derived from an EMBL/GenBank/DDBJ whole genome shotgun (WGS) entry which is preliminary data.</text>
</comment>
<accession>A0A9D6V580</accession>
<gene>
    <name evidence="1" type="ORF">HY912_15390</name>
</gene>
<dbReference type="EMBL" id="JACRDE010000398">
    <property type="protein sequence ID" value="MBI5250870.1"/>
    <property type="molecule type" value="Genomic_DNA"/>
</dbReference>
<dbReference type="SUPFAM" id="SSF143631">
    <property type="entry name" value="ApbE-like"/>
    <property type="match status" value="1"/>
</dbReference>
<dbReference type="InterPro" id="IPR003374">
    <property type="entry name" value="ApbE-like_sf"/>
</dbReference>
<proteinExistence type="predicted"/>
<dbReference type="AlphaFoldDB" id="A0A9D6V580"/>
<organism evidence="1 2">
    <name type="scientific">Desulfomonile tiedjei</name>
    <dbReference type="NCBI Taxonomy" id="2358"/>
    <lineage>
        <taxon>Bacteria</taxon>
        <taxon>Pseudomonadati</taxon>
        <taxon>Thermodesulfobacteriota</taxon>
        <taxon>Desulfomonilia</taxon>
        <taxon>Desulfomonilales</taxon>
        <taxon>Desulfomonilaceae</taxon>
        <taxon>Desulfomonile</taxon>
    </lineage>
</organism>